<reference evidence="2" key="1">
    <citation type="submission" date="2019-12" db="EMBL/GenBank/DDBJ databases">
        <title>Actinomadura physcomitrii sp. nov., a novel actinomycete isolated from moss [Physcomitrium sphaericum (Ludw) Fuernr].</title>
        <authorList>
            <person name="Zhuang X."/>
        </authorList>
    </citation>
    <scope>NUCLEOTIDE SEQUENCE [LARGE SCALE GENOMIC DNA]</scope>
    <source>
        <strain evidence="2">LD22</strain>
    </source>
</reference>
<keyword evidence="1" id="KW-0472">Membrane</keyword>
<organism evidence="2 3">
    <name type="scientific">Actinomadura physcomitrii</name>
    <dbReference type="NCBI Taxonomy" id="2650748"/>
    <lineage>
        <taxon>Bacteria</taxon>
        <taxon>Bacillati</taxon>
        <taxon>Actinomycetota</taxon>
        <taxon>Actinomycetes</taxon>
        <taxon>Streptosporangiales</taxon>
        <taxon>Thermomonosporaceae</taxon>
        <taxon>Actinomadura</taxon>
    </lineage>
</organism>
<dbReference type="RefSeq" id="WP_151598092.1">
    <property type="nucleotide sequence ID" value="NZ_WBMS02000040.1"/>
</dbReference>
<feature type="transmembrane region" description="Helical" evidence="1">
    <location>
        <begin position="77"/>
        <end position="105"/>
    </location>
</feature>
<evidence type="ECO:0000256" key="1">
    <source>
        <dbReference type="SAM" id="Phobius"/>
    </source>
</evidence>
<keyword evidence="1" id="KW-1133">Transmembrane helix</keyword>
<dbReference type="Proteomes" id="UP000462055">
    <property type="component" value="Unassembled WGS sequence"/>
</dbReference>
<keyword evidence="1" id="KW-0812">Transmembrane</keyword>
<evidence type="ECO:0000313" key="2">
    <source>
        <dbReference type="EMBL" id="MWA05664.1"/>
    </source>
</evidence>
<protein>
    <submittedName>
        <fullName evidence="2">ABC transporter permease subunit</fullName>
    </submittedName>
</protein>
<feature type="transmembrane region" description="Helical" evidence="1">
    <location>
        <begin position="126"/>
        <end position="154"/>
    </location>
</feature>
<proteinExistence type="predicted"/>
<dbReference type="AlphaFoldDB" id="A0A6I4MNG4"/>
<keyword evidence="3" id="KW-1185">Reference proteome</keyword>
<dbReference type="PANTHER" id="PTHR37305">
    <property type="entry name" value="INTEGRAL MEMBRANE PROTEIN-RELATED"/>
    <property type="match status" value="1"/>
</dbReference>
<name>A0A6I4MNG4_9ACTN</name>
<feature type="transmembrane region" description="Helical" evidence="1">
    <location>
        <begin position="39"/>
        <end position="57"/>
    </location>
</feature>
<feature type="transmembrane region" description="Helical" evidence="1">
    <location>
        <begin position="174"/>
        <end position="198"/>
    </location>
</feature>
<gene>
    <name evidence="2" type="ORF">F8568_035965</name>
</gene>
<evidence type="ECO:0000313" key="3">
    <source>
        <dbReference type="Proteomes" id="UP000462055"/>
    </source>
</evidence>
<accession>A0A6I4MNG4</accession>
<dbReference type="EMBL" id="WBMS02000040">
    <property type="protein sequence ID" value="MWA05664.1"/>
    <property type="molecule type" value="Genomic_DNA"/>
</dbReference>
<feature type="transmembrane region" description="Helical" evidence="1">
    <location>
        <begin position="256"/>
        <end position="276"/>
    </location>
</feature>
<feature type="transmembrane region" description="Helical" evidence="1">
    <location>
        <begin position="210"/>
        <end position="236"/>
    </location>
</feature>
<feature type="transmembrane region" description="Helical" evidence="1">
    <location>
        <begin position="296"/>
        <end position="317"/>
    </location>
</feature>
<dbReference type="PANTHER" id="PTHR37305:SF1">
    <property type="entry name" value="MEMBRANE PROTEIN"/>
    <property type="match status" value="1"/>
</dbReference>
<comment type="caution">
    <text evidence="2">The sequence shown here is derived from an EMBL/GenBank/DDBJ whole genome shotgun (WGS) entry which is preliminary data.</text>
</comment>
<sequence length="457" mass="47298">MTATATAAGPAADEARPAPLPRGYRFELVKLLSQWRIRLVLAVCWIGPGAFAAAVSLQSSLPADTVFGRWMHASGWAGSLVVLGFSCSWALPLLTSLVAGDVFAAEDRLGTWRHLLVAVRSPRRIFVAKALASLTVILAMAAGLVVSGIAGGLAAAGGHPLAGLDGHMLSSGDAAATVLLAWCCALAPTLAFAAVGLLGSVALGRSPMGLLMPALLAIGLQLAQMLPLPVAVRMALPGEAFLAWRGLFTAPAQTGPLLIGVAVALVWAAAATALAYRLFLRRDFTDLAHDGSGRRVTVSGVLPLAGLAVLTVGVVAWTTPAEGSGIDRVKLERSLATSYAHLYRLQTRELHRPAVTEAQLKATASCDKGGGRVADEGPGNDWRCVVTWHLPGVASAGTAIYQLDVTADGRYVADGDGPKEVNGYFQVRTSGGDAPNPLWQFDGTVDLLASPASVQKG</sequence>